<keyword evidence="2 5" id="KW-0689">Ribosomal protein</keyword>
<organism evidence="9 10">
    <name type="scientific">Archaeoglobus veneficus (strain DSM 11195 / SNP6)</name>
    <dbReference type="NCBI Taxonomy" id="693661"/>
    <lineage>
        <taxon>Archaea</taxon>
        <taxon>Methanobacteriati</taxon>
        <taxon>Methanobacteriota</taxon>
        <taxon>Archaeoglobi</taxon>
        <taxon>Archaeoglobales</taxon>
        <taxon>Archaeoglobaceae</taxon>
        <taxon>Archaeoglobus</taxon>
    </lineage>
</organism>
<dbReference type="eggNOG" id="arCOG00779">
    <property type="taxonomic scope" value="Archaea"/>
</dbReference>
<dbReference type="OrthoDB" id="9418at2157"/>
<dbReference type="GeneID" id="10394073"/>
<dbReference type="PROSITE" id="PS00475">
    <property type="entry name" value="RIBOSOMAL_L15"/>
    <property type="match status" value="1"/>
</dbReference>
<reference evidence="9 10" key="1">
    <citation type="submission" date="2011-03" db="EMBL/GenBank/DDBJ databases">
        <title>The complete genome of Archaeoglobus veneficus SNP6.</title>
        <authorList>
            <consortium name="US DOE Joint Genome Institute (JGI-PGF)"/>
            <person name="Lucas S."/>
            <person name="Copeland A."/>
            <person name="Lapidus A."/>
            <person name="Bruce D."/>
            <person name="Goodwin L."/>
            <person name="Pitluck S."/>
            <person name="Kyrpides N."/>
            <person name="Mavromatis K."/>
            <person name="Pagani I."/>
            <person name="Ivanova N."/>
            <person name="Mikhailova N."/>
            <person name="Lu M."/>
            <person name="Detter J.C."/>
            <person name="Tapia R."/>
            <person name="Han C."/>
            <person name="Land M."/>
            <person name="Hauser L."/>
            <person name="Markowitz V."/>
            <person name="Cheng J.-F."/>
            <person name="Hugenholtz P."/>
            <person name="Woyke T."/>
            <person name="Wu D."/>
            <person name="Spring S."/>
            <person name="Brambilla E."/>
            <person name="Klenk H.-P."/>
            <person name="Eisen J.A."/>
        </authorList>
    </citation>
    <scope>NUCLEOTIDE SEQUENCE [LARGE SCALE GENOMIC DNA]</scope>
    <source>
        <strain>SNP6</strain>
    </source>
</reference>
<dbReference type="InterPro" id="IPR027386">
    <property type="entry name" value="Rbsml_uL15_N"/>
</dbReference>
<dbReference type="STRING" id="693661.Arcve_0963"/>
<name>F2KSS9_ARCVS</name>
<dbReference type="Gene3D" id="4.10.990.10">
    <property type="match status" value="1"/>
</dbReference>
<keyword evidence="5" id="KW-0699">rRNA-binding</keyword>
<dbReference type="HAMAP" id="MF_01341">
    <property type="entry name" value="Ribosomal_uL15"/>
    <property type="match status" value="1"/>
</dbReference>
<keyword evidence="3 5" id="KW-0687">Ribonucleoprotein</keyword>
<dbReference type="AlphaFoldDB" id="F2KSS9"/>
<proteinExistence type="inferred from homology"/>
<evidence type="ECO:0000256" key="6">
    <source>
        <dbReference type="RuleBase" id="RU003888"/>
    </source>
</evidence>
<comment type="function">
    <text evidence="5">Binds to the 23S rRNA.</text>
</comment>
<keyword evidence="5" id="KW-0694">RNA-binding</keyword>
<feature type="domain" description="Large ribosomal subunit protein uL15/eL18" evidence="8">
    <location>
        <begin position="101"/>
        <end position="171"/>
    </location>
</feature>
<dbReference type="EMBL" id="CP002588">
    <property type="protein sequence ID" value="AEA46974.1"/>
    <property type="molecule type" value="Genomic_DNA"/>
</dbReference>
<dbReference type="InterPro" id="IPR036227">
    <property type="entry name" value="Ribosomal_uL15/eL18_sf"/>
</dbReference>
<dbReference type="GO" id="GO:0022625">
    <property type="term" value="C:cytosolic large ribosomal subunit"/>
    <property type="evidence" value="ECO:0007669"/>
    <property type="project" value="TreeGrafter"/>
</dbReference>
<gene>
    <name evidence="5" type="primary">rpl15</name>
    <name evidence="9" type="ordered locus">Arcve_0963</name>
</gene>
<dbReference type="Pfam" id="PF00828">
    <property type="entry name" value="Ribosomal_L27A"/>
    <property type="match status" value="1"/>
</dbReference>
<sequence>MPKKKVKKFRGSRTCGGGSHKNNRSGRGSRGGAGNAGMFKHKYLRAIKIGYEIGKYGFTRPKTVRADYRMAQAVKERLRELKDEGKLDDYTYKFLASRPELNVGDLDIILDRLVELGIAAKEGETYSIDLSELGYTKLLGAGKITKQVKVIVDYATPKAAEKIQQVGGSVEA</sequence>
<evidence type="ECO:0000313" key="10">
    <source>
        <dbReference type="Proteomes" id="UP000008136"/>
    </source>
</evidence>
<dbReference type="InterPro" id="IPR030878">
    <property type="entry name" value="Ribosomal_uL15"/>
</dbReference>
<dbReference type="PANTHER" id="PTHR11721:SF3">
    <property type="entry name" value="LARGE RIBOSOMAL SUBUNIT PROTEIN UL15"/>
    <property type="match status" value="1"/>
</dbReference>
<dbReference type="GO" id="GO:0019843">
    <property type="term" value="F:rRNA binding"/>
    <property type="evidence" value="ECO:0007669"/>
    <property type="project" value="UniProtKB-UniRule"/>
</dbReference>
<protein>
    <recommendedName>
        <fullName evidence="4 5">Large ribosomal subunit protein uL15</fullName>
    </recommendedName>
</protein>
<dbReference type="HOGENOM" id="CLU_109163_0_0_2"/>
<evidence type="ECO:0000313" key="9">
    <source>
        <dbReference type="EMBL" id="AEA46974.1"/>
    </source>
</evidence>
<keyword evidence="10" id="KW-1185">Reference proteome</keyword>
<comment type="similarity">
    <text evidence="1 5 6">Belongs to the universal ribosomal protein uL15 family.</text>
</comment>
<evidence type="ECO:0000256" key="1">
    <source>
        <dbReference type="ARBA" id="ARBA00007320"/>
    </source>
</evidence>
<dbReference type="Gene3D" id="3.100.10.10">
    <property type="match status" value="1"/>
</dbReference>
<dbReference type="RefSeq" id="WP_013683638.1">
    <property type="nucleotide sequence ID" value="NC_015320.1"/>
</dbReference>
<dbReference type="KEGG" id="ave:Arcve_0963"/>
<feature type="region of interest" description="Disordered" evidence="7">
    <location>
        <begin position="1"/>
        <end position="34"/>
    </location>
</feature>
<comment type="subunit">
    <text evidence="5">Part of the 50S ribosomal subunit.</text>
</comment>
<evidence type="ECO:0000256" key="5">
    <source>
        <dbReference type="HAMAP-Rule" id="MF_01341"/>
    </source>
</evidence>
<feature type="compositionally biased region" description="Basic residues" evidence="7">
    <location>
        <begin position="1"/>
        <end position="11"/>
    </location>
</feature>
<evidence type="ECO:0000256" key="3">
    <source>
        <dbReference type="ARBA" id="ARBA00023274"/>
    </source>
</evidence>
<dbReference type="InterPro" id="IPR001196">
    <property type="entry name" value="Ribosomal_uL15_CS"/>
</dbReference>
<dbReference type="Proteomes" id="UP000008136">
    <property type="component" value="Chromosome"/>
</dbReference>
<dbReference type="GO" id="GO:0006412">
    <property type="term" value="P:translation"/>
    <property type="evidence" value="ECO:0007669"/>
    <property type="project" value="UniProtKB-UniRule"/>
</dbReference>
<dbReference type="SUPFAM" id="SSF52080">
    <property type="entry name" value="Ribosomal proteins L15p and L18e"/>
    <property type="match status" value="1"/>
</dbReference>
<accession>F2KSS9</accession>
<evidence type="ECO:0000256" key="4">
    <source>
        <dbReference type="ARBA" id="ARBA00035200"/>
    </source>
</evidence>
<evidence type="ECO:0000259" key="8">
    <source>
        <dbReference type="Pfam" id="PF00828"/>
    </source>
</evidence>
<evidence type="ECO:0000256" key="7">
    <source>
        <dbReference type="SAM" id="MobiDB-lite"/>
    </source>
</evidence>
<dbReference type="PANTHER" id="PTHR11721">
    <property type="entry name" value="60S RIBOSOMAL PROTEIN L27A"/>
    <property type="match status" value="1"/>
</dbReference>
<dbReference type="GO" id="GO:0003735">
    <property type="term" value="F:structural constituent of ribosome"/>
    <property type="evidence" value="ECO:0007669"/>
    <property type="project" value="InterPro"/>
</dbReference>
<evidence type="ECO:0000256" key="2">
    <source>
        <dbReference type="ARBA" id="ARBA00022980"/>
    </source>
</evidence>
<dbReference type="InterPro" id="IPR021131">
    <property type="entry name" value="Ribosomal_uL15/eL18"/>
</dbReference>